<accession>A0A2C5ZCK2</accession>
<keyword evidence="3" id="KW-1185">Reference proteome</keyword>
<name>A0A2C5ZCK2_9HYPO</name>
<dbReference type="AlphaFoldDB" id="A0A2C5ZCK2"/>
<evidence type="ECO:0000313" key="3">
    <source>
        <dbReference type="Proteomes" id="UP000226431"/>
    </source>
</evidence>
<organism evidence="2 3">
    <name type="scientific">Ophiocordyceps camponoti-rufipedis</name>
    <dbReference type="NCBI Taxonomy" id="2004952"/>
    <lineage>
        <taxon>Eukaryota</taxon>
        <taxon>Fungi</taxon>
        <taxon>Dikarya</taxon>
        <taxon>Ascomycota</taxon>
        <taxon>Pezizomycotina</taxon>
        <taxon>Sordariomycetes</taxon>
        <taxon>Hypocreomycetidae</taxon>
        <taxon>Hypocreales</taxon>
        <taxon>Ophiocordycipitaceae</taxon>
        <taxon>Ophiocordyceps</taxon>
    </lineage>
</organism>
<proteinExistence type="predicted"/>
<feature type="transmembrane region" description="Helical" evidence="1">
    <location>
        <begin position="111"/>
        <end position="130"/>
    </location>
</feature>
<keyword evidence="1" id="KW-0472">Membrane</keyword>
<feature type="transmembrane region" description="Helical" evidence="1">
    <location>
        <begin position="37"/>
        <end position="57"/>
    </location>
</feature>
<comment type="caution">
    <text evidence="2">The sequence shown here is derived from an EMBL/GenBank/DDBJ whole genome shotgun (WGS) entry which is preliminary data.</text>
</comment>
<protein>
    <submittedName>
        <fullName evidence="2">Uncharacterized protein</fullName>
    </submittedName>
</protein>
<keyword evidence="1" id="KW-1133">Transmembrane helix</keyword>
<dbReference type="STRING" id="2004952.A0A2C5ZCK2"/>
<keyword evidence="1" id="KW-0812">Transmembrane</keyword>
<feature type="transmembrane region" description="Helical" evidence="1">
    <location>
        <begin position="69"/>
        <end position="85"/>
    </location>
</feature>
<dbReference type="Proteomes" id="UP000226431">
    <property type="component" value="Unassembled WGS sequence"/>
</dbReference>
<evidence type="ECO:0000313" key="2">
    <source>
        <dbReference type="EMBL" id="PHH77530.1"/>
    </source>
</evidence>
<evidence type="ECO:0000256" key="1">
    <source>
        <dbReference type="SAM" id="Phobius"/>
    </source>
</evidence>
<gene>
    <name evidence="2" type="ORF">CDD80_507</name>
</gene>
<dbReference type="EMBL" id="NJES01000115">
    <property type="protein sequence ID" value="PHH77530.1"/>
    <property type="molecule type" value="Genomic_DNA"/>
</dbReference>
<reference evidence="2 3" key="1">
    <citation type="submission" date="2017-06" db="EMBL/GenBank/DDBJ databases">
        <title>Ant-infecting Ophiocordyceps genomes reveal a high diversity of potential behavioral manipulation genes and a possible major role for enterotoxins.</title>
        <authorList>
            <person name="De Bekker C."/>
            <person name="Evans H.C."/>
            <person name="Brachmann A."/>
            <person name="Hughes D.P."/>
        </authorList>
    </citation>
    <scope>NUCLEOTIDE SEQUENCE [LARGE SCALE GENOMIC DNA]</scope>
    <source>
        <strain evidence="2 3">Map16</strain>
    </source>
</reference>
<sequence>MIPASKPPEHRLQRLWQNMTSTAYTVWLFTRSDLKTILVPTTIFGVCNYLALPAYGLQPDMGSRLGSRFGLVLIWIWIHLISFNVNNQRSPESVREDALNKPWRPLPSGRVSLPTAYLLSIVMPPVTMVYSLRVGTGWPWYNRWGGSDRRTFWVCNAWMSSLYMMPLFCP</sequence>
<dbReference type="OrthoDB" id="434972at2759"/>